<proteinExistence type="inferred from homology"/>
<comment type="caution">
    <text evidence="11">The sequence shown here is derived from an EMBL/GenBank/DDBJ whole genome shotgun (WGS) entry which is preliminary data.</text>
</comment>
<evidence type="ECO:0000256" key="10">
    <source>
        <dbReference type="SAM" id="SignalP"/>
    </source>
</evidence>
<dbReference type="EC" id="3.2.1.99" evidence="4"/>
<feature type="site" description="Important for catalytic activity, responsible for pKa modulation of the active site Glu and correct orientation of both the proton donor and substrate" evidence="9">
    <location>
        <position position="149"/>
    </location>
</feature>
<evidence type="ECO:0000256" key="6">
    <source>
        <dbReference type="ARBA" id="ARBA00023295"/>
    </source>
</evidence>
<evidence type="ECO:0000313" key="12">
    <source>
        <dbReference type="Proteomes" id="UP000794436"/>
    </source>
</evidence>
<evidence type="ECO:0000313" key="11">
    <source>
        <dbReference type="EMBL" id="TMW63236.1"/>
    </source>
</evidence>
<keyword evidence="5" id="KW-0378">Hydrolase</keyword>
<feature type="signal peptide" evidence="10">
    <location>
        <begin position="1"/>
        <end position="19"/>
    </location>
</feature>
<evidence type="ECO:0000256" key="8">
    <source>
        <dbReference type="PIRSR" id="PIRSR606710-1"/>
    </source>
</evidence>
<protein>
    <recommendedName>
        <fullName evidence="4">arabinan endo-1,5-alpha-L-arabinosidase</fullName>
        <ecNumber evidence="4">3.2.1.99</ecNumber>
    </recommendedName>
    <alternativeName>
        <fullName evidence="7">Endo-1,5-alpha-L-arabinanase A</fullName>
    </alternativeName>
</protein>
<dbReference type="GO" id="GO:0046558">
    <property type="term" value="F:arabinan endo-1,5-alpha-L-arabinosidase activity"/>
    <property type="evidence" value="ECO:0007669"/>
    <property type="project" value="UniProtKB-EC"/>
</dbReference>
<dbReference type="InterPro" id="IPR023296">
    <property type="entry name" value="Glyco_hydro_beta-prop_sf"/>
</dbReference>
<dbReference type="CDD" id="cd18831">
    <property type="entry name" value="GH43_AnAbnA-like"/>
    <property type="match status" value="1"/>
</dbReference>
<comment type="catalytic activity">
    <reaction evidence="1">
        <text>Endohydrolysis of (1-&gt;5)-alpha-arabinofuranosidic linkages in (1-&gt;5)-arabinans.</text>
        <dbReference type="EC" id="3.2.1.99"/>
    </reaction>
</comment>
<dbReference type="SUPFAM" id="SSF75005">
    <property type="entry name" value="Arabinanase/levansucrase/invertase"/>
    <property type="match status" value="1"/>
</dbReference>
<evidence type="ECO:0000256" key="9">
    <source>
        <dbReference type="PIRSR" id="PIRSR606710-2"/>
    </source>
</evidence>
<feature type="active site" description="Proton acceptor" evidence="8">
    <location>
        <position position="35"/>
    </location>
</feature>
<evidence type="ECO:0000256" key="4">
    <source>
        <dbReference type="ARBA" id="ARBA00012586"/>
    </source>
</evidence>
<sequence>MKLLSIAATLLGLSASVEAYANPRACSGVCGNAHDPAIMRRADGTYFRFSTNGKVAVHTAPSINGPWTYKGAAIPAGSIINMPGRDGLWAPDVQKVGDTYYLYYSVSTFGSQTSALGVASSKTMDVGTWTDHGSIGVKSDSSKPYNAIDANLLVDGNNHYMTFGSFWKDIYQVKMAGPKKITGSAVQVTYDPKFDSIEGAYVFKHGSYYYLFYSQGQCCALDTKRPAAGKEYKIKVCRSAKPTGGFVDKNGVSCTNGGGTIVLESHDYVYAPGGQGVYQDPIEGPIIYYHYVDTRRGYADGDKLFGWNKLSFSSGWPVVT</sequence>
<reference evidence="11" key="1">
    <citation type="submission" date="2019-03" db="EMBL/GenBank/DDBJ databases">
        <title>Long read genome sequence of the mycoparasitic Pythium oligandrum ATCC 38472 isolated from sugarbeet rhizosphere.</title>
        <authorList>
            <person name="Gaulin E."/>
        </authorList>
    </citation>
    <scope>NUCLEOTIDE SEQUENCE</scope>
    <source>
        <strain evidence="11">ATCC 38472_TT</strain>
    </source>
</reference>
<keyword evidence="12" id="KW-1185">Reference proteome</keyword>
<comment type="similarity">
    <text evidence="3">Belongs to the glycosyl hydrolase 43 family.</text>
</comment>
<evidence type="ECO:0000256" key="7">
    <source>
        <dbReference type="ARBA" id="ARBA00042202"/>
    </source>
</evidence>
<dbReference type="PANTHER" id="PTHR43301">
    <property type="entry name" value="ARABINAN ENDO-1,5-ALPHA-L-ARABINOSIDASE"/>
    <property type="match status" value="1"/>
</dbReference>
<keyword evidence="10" id="KW-0732">Signal</keyword>
<dbReference type="PIRSF" id="PIRSF026534">
    <property type="entry name" value="Endo_alpha-L-arabinosidase"/>
    <property type="match status" value="1"/>
</dbReference>
<feature type="active site" description="Proton donor" evidence="8">
    <location>
        <position position="198"/>
    </location>
</feature>
<dbReference type="InterPro" id="IPR006710">
    <property type="entry name" value="Glyco_hydro_43"/>
</dbReference>
<dbReference type="InterPro" id="IPR050727">
    <property type="entry name" value="GH43_arabinanases"/>
</dbReference>
<dbReference type="OrthoDB" id="153639at2759"/>
<name>A0A8K1CI73_PYTOL</name>
<evidence type="ECO:0000256" key="5">
    <source>
        <dbReference type="ARBA" id="ARBA00022801"/>
    </source>
</evidence>
<dbReference type="EMBL" id="SPLM01000072">
    <property type="protein sequence ID" value="TMW63236.1"/>
    <property type="molecule type" value="Genomic_DNA"/>
</dbReference>
<dbReference type="AlphaFoldDB" id="A0A8K1CI73"/>
<accession>A0A8K1CI73</accession>
<dbReference type="Gene3D" id="2.115.10.20">
    <property type="entry name" value="Glycosyl hydrolase domain, family 43"/>
    <property type="match status" value="1"/>
</dbReference>
<feature type="chain" id="PRO_5035422733" description="arabinan endo-1,5-alpha-L-arabinosidase" evidence="10">
    <location>
        <begin position="20"/>
        <end position="320"/>
    </location>
</feature>
<comment type="pathway">
    <text evidence="2">Glycan metabolism; L-arabinan degradation.</text>
</comment>
<evidence type="ECO:0000256" key="1">
    <source>
        <dbReference type="ARBA" id="ARBA00000375"/>
    </source>
</evidence>
<dbReference type="UniPathway" id="UPA00667"/>
<dbReference type="GO" id="GO:0031222">
    <property type="term" value="P:arabinan catabolic process"/>
    <property type="evidence" value="ECO:0007669"/>
    <property type="project" value="UniProtKB-UniPathway"/>
</dbReference>
<evidence type="ECO:0000256" key="3">
    <source>
        <dbReference type="ARBA" id="ARBA00009865"/>
    </source>
</evidence>
<evidence type="ECO:0000256" key="2">
    <source>
        <dbReference type="ARBA" id="ARBA00004834"/>
    </source>
</evidence>
<dbReference type="InterPro" id="IPR016840">
    <property type="entry name" value="Glyco_hydro_43_endo_a_Ara-ase"/>
</dbReference>
<dbReference type="PANTHER" id="PTHR43301:SF3">
    <property type="entry name" value="ARABINAN ENDO-1,5-ALPHA-L-ARABINOSIDASE A-RELATED"/>
    <property type="match status" value="1"/>
</dbReference>
<dbReference type="Proteomes" id="UP000794436">
    <property type="component" value="Unassembled WGS sequence"/>
</dbReference>
<dbReference type="Pfam" id="PF04616">
    <property type="entry name" value="Glyco_hydro_43"/>
    <property type="match status" value="1"/>
</dbReference>
<keyword evidence="6" id="KW-0326">Glycosidase</keyword>
<organism evidence="11 12">
    <name type="scientific">Pythium oligandrum</name>
    <name type="common">Mycoparasitic fungus</name>
    <dbReference type="NCBI Taxonomy" id="41045"/>
    <lineage>
        <taxon>Eukaryota</taxon>
        <taxon>Sar</taxon>
        <taxon>Stramenopiles</taxon>
        <taxon>Oomycota</taxon>
        <taxon>Peronosporomycetes</taxon>
        <taxon>Pythiales</taxon>
        <taxon>Pythiaceae</taxon>
        <taxon>Pythium</taxon>
    </lineage>
</organism>
<gene>
    <name evidence="11" type="ORF">Poli38472_002177</name>
</gene>